<dbReference type="PANTHER" id="PTHR15723">
    <property type="entry name" value="CARBOHYDRATE SULFOTRANSFERASE 15"/>
    <property type="match status" value="1"/>
</dbReference>
<dbReference type="Gene3D" id="3.40.50.300">
    <property type="entry name" value="P-loop containing nucleotide triphosphate hydrolases"/>
    <property type="match status" value="1"/>
</dbReference>
<dbReference type="GO" id="GO:0019319">
    <property type="term" value="P:hexose biosynthetic process"/>
    <property type="evidence" value="ECO:0007669"/>
    <property type="project" value="TreeGrafter"/>
</dbReference>
<keyword evidence="3" id="KW-1185">Reference proteome</keyword>
<evidence type="ECO:0000259" key="1">
    <source>
        <dbReference type="Pfam" id="PF00685"/>
    </source>
</evidence>
<proteinExistence type="predicted"/>
<dbReference type="Proteomes" id="UP000887568">
    <property type="component" value="Unplaced"/>
</dbReference>
<dbReference type="SUPFAM" id="SSF52540">
    <property type="entry name" value="P-loop containing nucleoside triphosphate hydrolases"/>
    <property type="match status" value="1"/>
</dbReference>
<evidence type="ECO:0000313" key="3">
    <source>
        <dbReference type="Proteomes" id="UP000887568"/>
    </source>
</evidence>
<dbReference type="GO" id="GO:0050659">
    <property type="term" value="F:N-acetylgalactosamine 4-sulfate 6-O-sulfotransferase activity"/>
    <property type="evidence" value="ECO:0007669"/>
    <property type="project" value="TreeGrafter"/>
</dbReference>
<dbReference type="OrthoDB" id="8068875at2759"/>
<evidence type="ECO:0000313" key="2">
    <source>
        <dbReference type="EnsemblMetazoa" id="XP_038058148.1"/>
    </source>
</evidence>
<accession>A0A914A2T4</accession>
<dbReference type="InterPro" id="IPR000863">
    <property type="entry name" value="Sulfotransferase_dom"/>
</dbReference>
<dbReference type="AlphaFoldDB" id="A0A914A2T4"/>
<sequence length="427" mass="49628">MYRRKRICKQFCVFAFPTLLVLALVLGYSIDWSVEQERSGPHGRTDEDDGGEDLLEDFVRGMGSLSSFDYDQPVNLTNNQTRTNVSEPFAKATYANVPRALYRFAPEVFDAFPSKFLPNIRSPCWTDPRTEELNCLPSFFVAGFPKCGTSDVYAKLYRHPGIVRTKKKEPHWWTRNRFNGSLLEYTGNFQTLAKRISANASASKNLISGDASVATAWKNDNWRLFFPTANEPLYVTAELIHQVLPKSKIIFLLRDPIERAFSDYLYINFLRRRKNGWEGPKVNVITFHRDVLMSIAILKACMGKGRFLRSCSYDYAESLRARITVSHYVVYLRDWLQAFPRDQIFVLQLEDWKGNCEKWLPKLYSFLEQEKLSDETIREICKKKMKNGPRFNRKVGGELLNITRSALDQWYAPFNEELAKFLRDNDM</sequence>
<dbReference type="OMA" id="FNDDERN"/>
<dbReference type="RefSeq" id="XP_038058148.1">
    <property type="nucleotide sequence ID" value="XM_038202220.1"/>
</dbReference>
<name>A0A914A2T4_PATMI</name>
<dbReference type="PANTHER" id="PTHR15723:SF0">
    <property type="entry name" value="CARBOHYDRATE SULFOTRANSFERASE 15"/>
    <property type="match status" value="1"/>
</dbReference>
<dbReference type="GeneID" id="119729598"/>
<protein>
    <recommendedName>
        <fullName evidence="1">Sulfotransferase domain-containing protein</fullName>
    </recommendedName>
</protein>
<feature type="domain" description="Sulfotransferase" evidence="1">
    <location>
        <begin position="138"/>
        <end position="423"/>
    </location>
</feature>
<dbReference type="InterPro" id="IPR027417">
    <property type="entry name" value="P-loop_NTPase"/>
</dbReference>
<dbReference type="Pfam" id="PF00685">
    <property type="entry name" value="Sulfotransfer_1"/>
    <property type="match status" value="1"/>
</dbReference>
<reference evidence="2" key="1">
    <citation type="submission" date="2022-11" db="UniProtKB">
        <authorList>
            <consortium name="EnsemblMetazoa"/>
        </authorList>
    </citation>
    <scope>IDENTIFICATION</scope>
</reference>
<dbReference type="EnsemblMetazoa" id="XM_038202220.1">
    <property type="protein sequence ID" value="XP_038058148.1"/>
    <property type="gene ID" value="LOC119729598"/>
</dbReference>
<dbReference type="InterPro" id="IPR052654">
    <property type="entry name" value="CS_Sulfotransferase"/>
</dbReference>
<organism evidence="2 3">
    <name type="scientific">Patiria miniata</name>
    <name type="common">Bat star</name>
    <name type="synonym">Asterina miniata</name>
    <dbReference type="NCBI Taxonomy" id="46514"/>
    <lineage>
        <taxon>Eukaryota</taxon>
        <taxon>Metazoa</taxon>
        <taxon>Echinodermata</taxon>
        <taxon>Eleutherozoa</taxon>
        <taxon>Asterozoa</taxon>
        <taxon>Asteroidea</taxon>
        <taxon>Valvatacea</taxon>
        <taxon>Valvatida</taxon>
        <taxon>Asterinidae</taxon>
        <taxon>Patiria</taxon>
    </lineage>
</organism>